<evidence type="ECO:0000256" key="3">
    <source>
        <dbReference type="PROSITE-ProRule" id="PRU00191"/>
    </source>
</evidence>
<dbReference type="InterPro" id="IPR017304">
    <property type="entry name" value="NCK"/>
</dbReference>
<dbReference type="SMART" id="SM00252">
    <property type="entry name" value="SH2"/>
    <property type="match status" value="1"/>
</dbReference>
<dbReference type="Proteomes" id="UP001652740">
    <property type="component" value="Unplaced"/>
</dbReference>
<dbReference type="PRINTS" id="PR00401">
    <property type="entry name" value="SH2DOMAIN"/>
</dbReference>
<reference evidence="9" key="1">
    <citation type="submission" date="2025-08" db="UniProtKB">
        <authorList>
            <consortium name="RefSeq"/>
        </authorList>
    </citation>
    <scope>IDENTIFICATION</scope>
    <source>
        <tissue evidence="9">Whole larvae</tissue>
    </source>
</reference>
<dbReference type="Pfam" id="PF00017">
    <property type="entry name" value="SH2"/>
    <property type="match status" value="1"/>
</dbReference>
<feature type="domain" description="SH2" evidence="6">
    <location>
        <begin position="311"/>
        <end position="405"/>
    </location>
</feature>
<keyword evidence="1 4" id="KW-0728">SH3 domain</keyword>
<protein>
    <submittedName>
        <fullName evidence="9">Cytoplasmic protein NCK1</fullName>
    </submittedName>
</protein>
<dbReference type="PRINTS" id="PR00452">
    <property type="entry name" value="SH3DOMAIN"/>
</dbReference>
<feature type="domain" description="SH3" evidence="7">
    <location>
        <begin position="147"/>
        <end position="206"/>
    </location>
</feature>
<gene>
    <name evidence="9" type="primary">LOC128202406</name>
</gene>
<dbReference type="InterPro" id="IPR051184">
    <property type="entry name" value="Tyrosine-phos_adapter"/>
</dbReference>
<name>A0ABM3N4T8_GALME</name>
<organism evidence="8 9">
    <name type="scientific">Galleria mellonella</name>
    <name type="common">Greater wax moth</name>
    <dbReference type="NCBI Taxonomy" id="7137"/>
    <lineage>
        <taxon>Eukaryota</taxon>
        <taxon>Metazoa</taxon>
        <taxon>Ecdysozoa</taxon>
        <taxon>Arthropoda</taxon>
        <taxon>Hexapoda</taxon>
        <taxon>Insecta</taxon>
        <taxon>Pterygota</taxon>
        <taxon>Neoptera</taxon>
        <taxon>Endopterygota</taxon>
        <taxon>Lepidoptera</taxon>
        <taxon>Glossata</taxon>
        <taxon>Ditrysia</taxon>
        <taxon>Pyraloidea</taxon>
        <taxon>Pyralidae</taxon>
        <taxon>Galleriinae</taxon>
        <taxon>Galleria</taxon>
    </lineage>
</organism>
<dbReference type="GeneID" id="128202406"/>
<keyword evidence="2 3" id="KW-0727">SH2 domain</keyword>
<dbReference type="CDD" id="cd11765">
    <property type="entry name" value="SH3_Nck_1"/>
    <property type="match status" value="1"/>
</dbReference>
<dbReference type="PRINTS" id="PR00499">
    <property type="entry name" value="P67PHOX"/>
</dbReference>
<dbReference type="CDD" id="cd11766">
    <property type="entry name" value="SH3_Nck_2"/>
    <property type="match status" value="1"/>
</dbReference>
<dbReference type="InterPro" id="IPR036028">
    <property type="entry name" value="SH3-like_dom_sf"/>
</dbReference>
<evidence type="ECO:0000256" key="2">
    <source>
        <dbReference type="ARBA" id="ARBA00022999"/>
    </source>
</evidence>
<dbReference type="SUPFAM" id="SSF55550">
    <property type="entry name" value="SH2 domain"/>
    <property type="match status" value="1"/>
</dbReference>
<dbReference type="CDD" id="cd09943">
    <property type="entry name" value="SH2_Nck_family"/>
    <property type="match status" value="1"/>
</dbReference>
<feature type="domain" description="SH3" evidence="7">
    <location>
        <begin position="36"/>
        <end position="95"/>
    </location>
</feature>
<dbReference type="InterPro" id="IPR000980">
    <property type="entry name" value="SH2"/>
</dbReference>
<proteinExistence type="predicted"/>
<evidence type="ECO:0000259" key="7">
    <source>
        <dbReference type="PROSITE" id="PS50002"/>
    </source>
</evidence>
<evidence type="ECO:0000259" key="6">
    <source>
        <dbReference type="PROSITE" id="PS50001"/>
    </source>
</evidence>
<dbReference type="Gene3D" id="3.30.505.10">
    <property type="entry name" value="SH2 domain"/>
    <property type="match status" value="1"/>
</dbReference>
<dbReference type="CDD" id="cd11767">
    <property type="entry name" value="SH3_Nck_3"/>
    <property type="match status" value="1"/>
</dbReference>
<sequence length="415" mass="45424">MLETRSMRAADSVWASKPLPAPHAMANTRHGKNAQDDVCYVVAKYDYTAQGAQELDLRKNERYLLLDDSKHWWRVQNARSQSGYVPSNYVKKEKPSLFDSIKKKVKKGSGSKTLPSSNSPVRGGAESPAGAAGAAGAAGGRRAEPADALGAAVVKYNYQAQQPDELSLTKGTRILILEKSNDGWWRGQYQGHTGWFPSNYTSEEGDNEDSVHTYAMAENVLDIVVALYSFTSNNEQELSFEKGDRLEIIERPPSDPEWYRARDSRGQLGLVPRNYLQELADYLTQPYGEPGAGGAAGGGGGGGGGGAGRAWYYGAITRTHCDALLNQHGHDGDFLIRDSETNVGDYSVSLKAPGRNKHFRVHVEGSLYCIGQRKFPSLEQLVAHYQRAPIYTNKQGEKLYLVRPLPRAAPAPSAC</sequence>
<feature type="region of interest" description="Disordered" evidence="5">
    <location>
        <begin position="104"/>
        <end position="138"/>
    </location>
</feature>
<dbReference type="PROSITE" id="PS50001">
    <property type="entry name" value="SH2"/>
    <property type="match status" value="1"/>
</dbReference>
<feature type="domain" description="SH3" evidence="7">
    <location>
        <begin position="219"/>
        <end position="281"/>
    </location>
</feature>
<dbReference type="Pfam" id="PF00018">
    <property type="entry name" value="SH3_1"/>
    <property type="match status" value="3"/>
</dbReference>
<evidence type="ECO:0000256" key="5">
    <source>
        <dbReference type="SAM" id="MobiDB-lite"/>
    </source>
</evidence>
<evidence type="ECO:0000313" key="9">
    <source>
        <dbReference type="RefSeq" id="XP_052758595.1"/>
    </source>
</evidence>
<evidence type="ECO:0000256" key="4">
    <source>
        <dbReference type="PROSITE-ProRule" id="PRU00192"/>
    </source>
</evidence>
<dbReference type="PIRSF" id="PIRSF037874">
    <property type="entry name" value="Cytoplasmic_NCK"/>
    <property type="match status" value="1"/>
</dbReference>
<dbReference type="SMART" id="SM00326">
    <property type="entry name" value="SH3"/>
    <property type="match status" value="3"/>
</dbReference>
<dbReference type="InterPro" id="IPR001452">
    <property type="entry name" value="SH3_domain"/>
</dbReference>
<dbReference type="PANTHER" id="PTHR19969:SF14">
    <property type="entry name" value="DREADLOCKS, ISOFORM B"/>
    <property type="match status" value="1"/>
</dbReference>
<dbReference type="PROSITE" id="PS50002">
    <property type="entry name" value="SH3"/>
    <property type="match status" value="3"/>
</dbReference>
<evidence type="ECO:0000256" key="1">
    <source>
        <dbReference type="ARBA" id="ARBA00022443"/>
    </source>
</evidence>
<dbReference type="SUPFAM" id="SSF50044">
    <property type="entry name" value="SH3-domain"/>
    <property type="match status" value="3"/>
</dbReference>
<keyword evidence="8" id="KW-1185">Reference proteome</keyword>
<dbReference type="InterPro" id="IPR036860">
    <property type="entry name" value="SH2_dom_sf"/>
</dbReference>
<dbReference type="RefSeq" id="XP_052758595.1">
    <property type="nucleotide sequence ID" value="XM_052902635.1"/>
</dbReference>
<accession>A0ABM3N4T8</accession>
<dbReference type="Gene3D" id="2.30.30.40">
    <property type="entry name" value="SH3 Domains"/>
    <property type="match status" value="3"/>
</dbReference>
<evidence type="ECO:0000313" key="8">
    <source>
        <dbReference type="Proteomes" id="UP001652740"/>
    </source>
</evidence>
<feature type="compositionally biased region" description="Low complexity" evidence="5">
    <location>
        <begin position="123"/>
        <end position="135"/>
    </location>
</feature>
<dbReference type="PANTHER" id="PTHR19969">
    <property type="entry name" value="SH2-SH3 ADAPTOR PROTEIN-RELATED"/>
    <property type="match status" value="1"/>
</dbReference>